<evidence type="ECO:0000313" key="6">
    <source>
        <dbReference type="Proteomes" id="UP000762676"/>
    </source>
</evidence>
<evidence type="ECO:0000313" key="5">
    <source>
        <dbReference type="EMBL" id="GFS08385.1"/>
    </source>
</evidence>
<feature type="domain" description="Fibrinogen C-terminal" evidence="4">
    <location>
        <begin position="71"/>
        <end position="286"/>
    </location>
</feature>
<dbReference type="Gene3D" id="3.90.215.10">
    <property type="entry name" value="Gamma Fibrinogen, chain A, domain 1"/>
    <property type="match status" value="1"/>
</dbReference>
<keyword evidence="1" id="KW-1015">Disulfide bond</keyword>
<feature type="region of interest" description="Disordered" evidence="3">
    <location>
        <begin position="57"/>
        <end position="78"/>
    </location>
</feature>
<dbReference type="Gene3D" id="4.10.530.10">
    <property type="entry name" value="Gamma-fibrinogen Carboxyl Terminal Fragment, domain 2"/>
    <property type="match status" value="1"/>
</dbReference>
<organism evidence="5 6">
    <name type="scientific">Elysia marginata</name>
    <dbReference type="NCBI Taxonomy" id="1093978"/>
    <lineage>
        <taxon>Eukaryota</taxon>
        <taxon>Metazoa</taxon>
        <taxon>Spiralia</taxon>
        <taxon>Lophotrochozoa</taxon>
        <taxon>Mollusca</taxon>
        <taxon>Gastropoda</taxon>
        <taxon>Heterobranchia</taxon>
        <taxon>Euthyneura</taxon>
        <taxon>Panpulmonata</taxon>
        <taxon>Sacoglossa</taxon>
        <taxon>Placobranchoidea</taxon>
        <taxon>Plakobranchidae</taxon>
        <taxon>Elysia</taxon>
    </lineage>
</organism>
<feature type="compositionally biased region" description="Polar residues" evidence="3">
    <location>
        <begin position="58"/>
        <end position="72"/>
    </location>
</feature>
<dbReference type="SUPFAM" id="SSF56496">
    <property type="entry name" value="Fibrinogen C-terminal domain-like"/>
    <property type="match status" value="1"/>
</dbReference>
<dbReference type="Proteomes" id="UP000762676">
    <property type="component" value="Unassembled WGS sequence"/>
</dbReference>
<keyword evidence="2" id="KW-0175">Coiled coil</keyword>
<name>A0AAV4IF84_9GAST</name>
<reference evidence="5 6" key="1">
    <citation type="journal article" date="2021" name="Elife">
        <title>Chloroplast acquisition without the gene transfer in kleptoplastic sea slugs, Plakobranchus ocellatus.</title>
        <authorList>
            <person name="Maeda T."/>
            <person name="Takahashi S."/>
            <person name="Yoshida T."/>
            <person name="Shimamura S."/>
            <person name="Takaki Y."/>
            <person name="Nagai Y."/>
            <person name="Toyoda A."/>
            <person name="Suzuki Y."/>
            <person name="Arimoto A."/>
            <person name="Ishii H."/>
            <person name="Satoh N."/>
            <person name="Nishiyama T."/>
            <person name="Hasebe M."/>
            <person name="Maruyama T."/>
            <person name="Minagawa J."/>
            <person name="Obokata J."/>
            <person name="Shigenobu S."/>
        </authorList>
    </citation>
    <scope>NUCLEOTIDE SEQUENCE [LARGE SCALE GENOMIC DNA]</scope>
</reference>
<evidence type="ECO:0000256" key="2">
    <source>
        <dbReference type="SAM" id="Coils"/>
    </source>
</evidence>
<feature type="coiled-coil region" evidence="2">
    <location>
        <begin position="17"/>
        <end position="48"/>
    </location>
</feature>
<dbReference type="EMBL" id="BMAT01013249">
    <property type="protein sequence ID" value="GFS08385.1"/>
    <property type="molecule type" value="Genomic_DNA"/>
</dbReference>
<dbReference type="PROSITE" id="PS51406">
    <property type="entry name" value="FIBRINOGEN_C_2"/>
    <property type="match status" value="1"/>
</dbReference>
<dbReference type="CDD" id="cd00087">
    <property type="entry name" value="FReD"/>
    <property type="match status" value="1"/>
</dbReference>
<dbReference type="Pfam" id="PF00147">
    <property type="entry name" value="Fibrinogen_C"/>
    <property type="match status" value="1"/>
</dbReference>
<dbReference type="InterPro" id="IPR014716">
    <property type="entry name" value="Fibrinogen_a/b/g_C_1"/>
</dbReference>
<dbReference type="SMART" id="SM00186">
    <property type="entry name" value="FBG"/>
    <property type="match status" value="1"/>
</dbReference>
<evidence type="ECO:0000259" key="4">
    <source>
        <dbReference type="PROSITE" id="PS51406"/>
    </source>
</evidence>
<dbReference type="PROSITE" id="PS00514">
    <property type="entry name" value="FIBRINOGEN_C_1"/>
    <property type="match status" value="1"/>
</dbReference>
<evidence type="ECO:0000256" key="1">
    <source>
        <dbReference type="ARBA" id="ARBA00023157"/>
    </source>
</evidence>
<dbReference type="InterPro" id="IPR050373">
    <property type="entry name" value="Fibrinogen_C-term_domain"/>
</dbReference>
<keyword evidence="6" id="KW-1185">Reference proteome</keyword>
<accession>A0AAV4IF84</accession>
<dbReference type="GO" id="GO:0005615">
    <property type="term" value="C:extracellular space"/>
    <property type="evidence" value="ECO:0007669"/>
    <property type="project" value="TreeGrafter"/>
</dbReference>
<comment type="caution">
    <text evidence="5">The sequence shown here is derived from an EMBL/GenBank/DDBJ whole genome shotgun (WGS) entry which is preliminary data.</text>
</comment>
<dbReference type="PANTHER" id="PTHR19143">
    <property type="entry name" value="FIBRINOGEN/TENASCIN/ANGIOPOEITIN"/>
    <property type="match status" value="1"/>
</dbReference>
<dbReference type="InterPro" id="IPR036056">
    <property type="entry name" value="Fibrinogen-like_C"/>
</dbReference>
<proteinExistence type="predicted"/>
<dbReference type="InterPro" id="IPR002181">
    <property type="entry name" value="Fibrinogen_a/b/g_C_dom"/>
</dbReference>
<evidence type="ECO:0000256" key="3">
    <source>
        <dbReference type="SAM" id="MobiDB-lite"/>
    </source>
</evidence>
<dbReference type="PANTHER" id="PTHR19143:SF394">
    <property type="entry name" value="ANGIOPOIETIN-RELATED PROTEIN 3-LIKE"/>
    <property type="match status" value="1"/>
</dbReference>
<sequence length="286" mass="32681">MTLNQKDGASLTLASVRQLITQAVDRLENKMDDAISQLQENLNNQTEAIRDMLVVRTPPSSRDLQDPSNMSGKRSRPSTCYRGMASDLANDTSKIDEKYQTVMNYDIDREVMCDTQTDGGGWILIQRRFSHAISFKKPWLSYKTGFGVPPGDFWLGNDALHNLTYKDDYELRVDGNGERSDFYAQYTSFKVDSESEGYRLRLGAHSGTLGESSYDSGLSYHNGLKFSTVDQDNDSSSRHCAQTYDGGWWYGDCYRANLNGQPLKWYLRSSLYYRTLYSVEMKIRRL</sequence>
<protein>
    <submittedName>
        <fullName evidence="5">Ficolin-1</fullName>
    </submittedName>
</protein>
<dbReference type="InterPro" id="IPR020837">
    <property type="entry name" value="Fibrinogen_CS"/>
</dbReference>
<gene>
    <name evidence="5" type="ORF">ElyMa_006594200</name>
</gene>
<dbReference type="AlphaFoldDB" id="A0AAV4IF84"/>